<sequence>MRLPTIAGVFLLALPVQAGLVSFAVPKTIKADDDITVMITMNSEQGYVWDYTLLLSATDKSLPPGYLGGRGFAMIDLRGLPFGTSNWTISTRGAGVGAHSDSVIRGVWLSTVGVMGFIKTQMREASIAKGNETSSTYVDSEPLHYPH</sequence>
<reference evidence="2 3" key="1">
    <citation type="submission" date="2016-07" db="EMBL/GenBank/DDBJ databases">
        <title>Comparative genomics of the entomopathogenic fungus Beauveria bassiana.</title>
        <authorList>
            <person name="Valero Jimenez C.A."/>
            <person name="Zwaan B.J."/>
            <person name="Van Kan J.A."/>
            <person name="Takken W."/>
            <person name="Debets A.J."/>
            <person name="Schoustra S.E."/>
            <person name="Koenraadt C.J."/>
        </authorList>
    </citation>
    <scope>NUCLEOTIDE SEQUENCE [LARGE SCALE GENOMIC DNA]</scope>
    <source>
        <strain evidence="2 3">ARSEF 8028</strain>
    </source>
</reference>
<keyword evidence="1" id="KW-0732">Signal</keyword>
<evidence type="ECO:0008006" key="4">
    <source>
        <dbReference type="Google" id="ProtNLM"/>
    </source>
</evidence>
<evidence type="ECO:0000313" key="2">
    <source>
        <dbReference type="EMBL" id="PQK16612.1"/>
    </source>
</evidence>
<gene>
    <name evidence="2" type="ORF">BB8028_0006g09310</name>
</gene>
<accession>A0A2S7YLA0</accession>
<evidence type="ECO:0000313" key="3">
    <source>
        <dbReference type="Proteomes" id="UP000237441"/>
    </source>
</evidence>
<name>A0A2S7YLA0_BEABA</name>
<feature type="chain" id="PRO_5015429207" description="Secreted protein" evidence="1">
    <location>
        <begin position="19"/>
        <end position="147"/>
    </location>
</feature>
<organism evidence="2 3">
    <name type="scientific">Beauveria bassiana</name>
    <name type="common">White muscardine disease fungus</name>
    <name type="synonym">Tritirachium shiotae</name>
    <dbReference type="NCBI Taxonomy" id="176275"/>
    <lineage>
        <taxon>Eukaryota</taxon>
        <taxon>Fungi</taxon>
        <taxon>Dikarya</taxon>
        <taxon>Ascomycota</taxon>
        <taxon>Pezizomycotina</taxon>
        <taxon>Sordariomycetes</taxon>
        <taxon>Hypocreomycetidae</taxon>
        <taxon>Hypocreales</taxon>
        <taxon>Cordycipitaceae</taxon>
        <taxon>Beauveria</taxon>
    </lineage>
</organism>
<evidence type="ECO:0000256" key="1">
    <source>
        <dbReference type="SAM" id="SignalP"/>
    </source>
</evidence>
<protein>
    <recommendedName>
        <fullName evidence="4">Secreted protein</fullName>
    </recommendedName>
</protein>
<dbReference type="AlphaFoldDB" id="A0A2S7YLA0"/>
<comment type="caution">
    <text evidence="2">The sequence shown here is derived from an EMBL/GenBank/DDBJ whole genome shotgun (WGS) entry which is preliminary data.</text>
</comment>
<dbReference type="Proteomes" id="UP000237441">
    <property type="component" value="Unassembled WGS sequence"/>
</dbReference>
<proteinExistence type="predicted"/>
<dbReference type="EMBL" id="JRHA01000006">
    <property type="protein sequence ID" value="PQK16612.1"/>
    <property type="molecule type" value="Genomic_DNA"/>
</dbReference>
<feature type="signal peptide" evidence="1">
    <location>
        <begin position="1"/>
        <end position="18"/>
    </location>
</feature>
<dbReference type="OrthoDB" id="10430946at2759"/>